<keyword evidence="6" id="KW-1185">Reference proteome</keyword>
<evidence type="ECO:0000313" key="6">
    <source>
        <dbReference type="Proteomes" id="UP000215185"/>
    </source>
</evidence>
<dbReference type="PANTHER" id="PTHR33154">
    <property type="entry name" value="TRANSCRIPTIONAL REGULATOR, ARSR FAMILY"/>
    <property type="match status" value="1"/>
</dbReference>
<keyword evidence="1" id="KW-0805">Transcription regulation</keyword>
<dbReference type="InterPro" id="IPR051081">
    <property type="entry name" value="HTH_MetalResp_TranReg"/>
</dbReference>
<dbReference type="eggNOG" id="COG0640">
    <property type="taxonomic scope" value="Bacteria"/>
</dbReference>
<dbReference type="GO" id="GO:0003700">
    <property type="term" value="F:DNA-binding transcription factor activity"/>
    <property type="evidence" value="ECO:0007669"/>
    <property type="project" value="InterPro"/>
</dbReference>
<sequence length="92" mass="10410">MTFAATFKALSDPVRRDILNLLKKGRLSAGDIGAQFDMTGATISYHLKILKKADLVVESREKNYIYYELSTSVLEDLMVWLTDLKGDSHENQ</sequence>
<protein>
    <submittedName>
        <fullName evidence="5">Transcriptional regulator</fullName>
    </submittedName>
</protein>
<evidence type="ECO:0000259" key="4">
    <source>
        <dbReference type="PROSITE" id="PS50987"/>
    </source>
</evidence>
<dbReference type="CDD" id="cd00090">
    <property type="entry name" value="HTH_ARSR"/>
    <property type="match status" value="1"/>
</dbReference>
<keyword evidence="2" id="KW-0238">DNA-binding</keyword>
<organism evidence="5 6">
    <name type="scientific">Streptococcus merionis</name>
    <dbReference type="NCBI Taxonomy" id="400065"/>
    <lineage>
        <taxon>Bacteria</taxon>
        <taxon>Bacillati</taxon>
        <taxon>Bacillota</taxon>
        <taxon>Bacilli</taxon>
        <taxon>Lactobacillales</taxon>
        <taxon>Streptococcaceae</taxon>
        <taxon>Streptococcus</taxon>
    </lineage>
</organism>
<dbReference type="OrthoDB" id="9799175at2"/>
<proteinExistence type="predicted"/>
<dbReference type="NCBIfam" id="NF033788">
    <property type="entry name" value="HTH_metalloreg"/>
    <property type="match status" value="1"/>
</dbReference>
<dbReference type="InterPro" id="IPR036388">
    <property type="entry name" value="WH-like_DNA-bd_sf"/>
</dbReference>
<dbReference type="SUPFAM" id="SSF46785">
    <property type="entry name" value="Winged helix' DNA-binding domain"/>
    <property type="match status" value="1"/>
</dbReference>
<keyword evidence="3" id="KW-0804">Transcription</keyword>
<accession>A0A239SN30</accession>
<name>A0A239SN30_9STRE</name>
<evidence type="ECO:0000256" key="3">
    <source>
        <dbReference type="ARBA" id="ARBA00023163"/>
    </source>
</evidence>
<dbReference type="AlphaFoldDB" id="A0A239SN30"/>
<dbReference type="EMBL" id="LT906439">
    <property type="protein sequence ID" value="SNU86278.1"/>
    <property type="molecule type" value="Genomic_DNA"/>
</dbReference>
<reference evidence="5 6" key="1">
    <citation type="submission" date="2017-06" db="EMBL/GenBank/DDBJ databases">
        <authorList>
            <consortium name="Pathogen Informatics"/>
        </authorList>
    </citation>
    <scope>NUCLEOTIDE SEQUENCE [LARGE SCALE GENOMIC DNA]</scope>
    <source>
        <strain evidence="5 6">NCTC13788</strain>
    </source>
</reference>
<dbReference type="Gene3D" id="1.10.10.10">
    <property type="entry name" value="Winged helix-like DNA-binding domain superfamily/Winged helix DNA-binding domain"/>
    <property type="match status" value="1"/>
</dbReference>
<dbReference type="Pfam" id="PF12840">
    <property type="entry name" value="HTH_20"/>
    <property type="match status" value="1"/>
</dbReference>
<evidence type="ECO:0000256" key="2">
    <source>
        <dbReference type="ARBA" id="ARBA00023125"/>
    </source>
</evidence>
<evidence type="ECO:0000313" key="5">
    <source>
        <dbReference type="EMBL" id="SNU86278.1"/>
    </source>
</evidence>
<feature type="domain" description="HTH arsR-type" evidence="4">
    <location>
        <begin position="1"/>
        <end position="89"/>
    </location>
</feature>
<dbReference type="PANTHER" id="PTHR33154:SF33">
    <property type="entry name" value="TRANSCRIPTIONAL REPRESSOR SDPR"/>
    <property type="match status" value="1"/>
</dbReference>
<dbReference type="PROSITE" id="PS50987">
    <property type="entry name" value="HTH_ARSR_2"/>
    <property type="match status" value="1"/>
</dbReference>
<dbReference type="RefSeq" id="WP_018373062.1">
    <property type="nucleotide sequence ID" value="NZ_LT906439.1"/>
</dbReference>
<dbReference type="STRING" id="1123308.GCA_000380085_00498"/>
<dbReference type="GO" id="GO:0003677">
    <property type="term" value="F:DNA binding"/>
    <property type="evidence" value="ECO:0007669"/>
    <property type="project" value="UniProtKB-KW"/>
</dbReference>
<dbReference type="KEGG" id="smen:SAMEA4412692_0169"/>
<dbReference type="PRINTS" id="PR00778">
    <property type="entry name" value="HTHARSR"/>
</dbReference>
<dbReference type="InterPro" id="IPR036390">
    <property type="entry name" value="WH_DNA-bd_sf"/>
</dbReference>
<dbReference type="InterPro" id="IPR001845">
    <property type="entry name" value="HTH_ArsR_DNA-bd_dom"/>
</dbReference>
<dbReference type="NCBIfam" id="NF033789">
    <property type="entry name" value="repress_SdpR"/>
    <property type="match status" value="1"/>
</dbReference>
<dbReference type="Proteomes" id="UP000215185">
    <property type="component" value="Chromosome 1"/>
</dbReference>
<gene>
    <name evidence="5" type="primary">czrA</name>
    <name evidence="5" type="ORF">SAMEA4412692_00169</name>
</gene>
<dbReference type="SMART" id="SM00418">
    <property type="entry name" value="HTH_ARSR"/>
    <property type="match status" value="1"/>
</dbReference>
<dbReference type="InterPro" id="IPR011991">
    <property type="entry name" value="ArsR-like_HTH"/>
</dbReference>
<dbReference type="InterPro" id="IPR047796">
    <property type="entry name" value="SdpR-like_repress"/>
</dbReference>
<evidence type="ECO:0000256" key="1">
    <source>
        <dbReference type="ARBA" id="ARBA00023015"/>
    </source>
</evidence>